<dbReference type="Pfam" id="PF21772">
    <property type="entry name" value="CATIP_N"/>
    <property type="match status" value="1"/>
</dbReference>
<keyword evidence="12" id="KW-0521">NADP</keyword>
<dbReference type="InterPro" id="IPR018517">
    <property type="entry name" value="tRNA_hU_synthase_CS"/>
</dbReference>
<dbReference type="Pfam" id="PF01207">
    <property type="entry name" value="Dus"/>
    <property type="match status" value="1"/>
</dbReference>
<evidence type="ECO:0000256" key="10">
    <source>
        <dbReference type="ARBA" id="ARBA00022771"/>
    </source>
</evidence>
<dbReference type="EMBL" id="LSMT01000696">
    <property type="protein sequence ID" value="PFX15024.1"/>
    <property type="molecule type" value="Genomic_DNA"/>
</dbReference>
<dbReference type="InterPro" id="IPR047501">
    <property type="entry name" value="DD_CATIP"/>
</dbReference>
<dbReference type="Pfam" id="PF00651">
    <property type="entry name" value="BTB"/>
    <property type="match status" value="1"/>
</dbReference>
<sequence length="1235" mass="138869">MAFASEIPSFEKCQLKATTVRERNELMFNNEILSDVHFMVGKDKVRIPGHKYVLAISSPVFLAMFYGRMAEQGSDVAVSDSEVECFMELLRFIYTDEAILTLDNALGVLYLAEKYMLPVLAAKCINYVEASLNPENALTVLSHARYLGKEELQKRCWEVVDTYTTQVLESEAFLELEMETLSLLVQRNTISMKEIQMFRAINCWSENECLRQGIKPISDNKRAVSSQAMKFIRFPLMTPLEFADEVARSGMLSYEETTNIFLYFFSTGETELQFSKIPRKPRETLVKKTLRCARFKSCCGNDWFCDTRKCDAIKFMVNRSIHVKGIAVYGASNLEGDYTASVQLLKQTQVLADGERIFSSGTSVLLHDVLFDRPYAVDKNEVYTINLMLQGPCSQSGRDGFSSVETEGVMFTFIEHTSPNETTDGSDIPQSDTLVDTKLDQESASLVADVKLRPGVAPIKTQYLKKVSKTAASKASSDEGKASCNEAEKKRPVSEDQNDSNKSGEPSKKKKKRGMNKARPRAAKLDFSRQLCTSVVKGEECAYGNECRYLHDVEKYMTDHKLPDIGETCVNFEKYGAITDEDVIKLRPQEKKKINFADKLYLAPLTTVGNLPFRRVCKQFGADITCSEMAMSTKLLQGSMSEWALLKRHPSEDIFGAQLCGSFPDSMTRCAELLQNDVPVDFVDINIGCPIDLVFKQGAGSALMGRMGKFEQIVRGMKYVLDIPLTVKMRTGISDKKTSWNAHKLISNLKTWGVSLATLHGRSREQRYTRLADWDYINECAKAAAPMPLFGNGDILSYEDAVLRREQTGVSGLMIASVIYCDVLLKWLQVHTRNHVLQRCEHFLEYYADTGTYHPMNASTCCGILSILAWSTGDLIRCAETFTVSQAKASEKAVEYLASIDEEIWESLLFSDSLVTTSQTGREIGEMTITVENTMWRGEPCYLVHANSHGSIDQVPIGTSVTAYVGRSLQTFEQTHYEYVKIPDNPLDKKTLIVLDEDGTYSVKKTESQGDEMQRTDKYYKKELFQGFISEGSNLLLQRIMVNRGVPEDMTFVAFDSTTSLCTSSYKMLGRSERKIGLQQVHAVGLNRTIHSVEESPTTWESYFLSTGHLASRTQLGSGVTMTLSRIPEEHQNTDTVLTDKTTEVKPLKWEEDMQLFSRFLDRKAELADDHATYMRRHPELRALLADFLQFLLLRKPDDVTGFASEFFGAFSTAAPSVPSFARSSPSPARPSSMP</sequence>
<evidence type="ECO:0000259" key="24">
    <source>
        <dbReference type="PROSITE" id="PS50103"/>
    </source>
</evidence>
<keyword evidence="4 21" id="KW-0285">Flavoprotein</keyword>
<dbReference type="SMART" id="SM00875">
    <property type="entry name" value="BACK"/>
    <property type="match status" value="1"/>
</dbReference>
<gene>
    <name evidence="25" type="primary">dus3l</name>
    <name evidence="25" type="ORF">AWC38_SpisGene20776</name>
</gene>
<evidence type="ECO:0000256" key="16">
    <source>
        <dbReference type="ARBA" id="ARBA00048266"/>
    </source>
</evidence>
<feature type="domain" description="BTB" evidence="23">
    <location>
        <begin position="34"/>
        <end position="102"/>
    </location>
</feature>
<evidence type="ECO:0000256" key="12">
    <source>
        <dbReference type="ARBA" id="ARBA00022857"/>
    </source>
</evidence>
<dbReference type="PROSITE" id="PS50103">
    <property type="entry name" value="ZF_C3H1"/>
    <property type="match status" value="1"/>
</dbReference>
<dbReference type="FunFam" id="3.30.710.10:FF:000228">
    <property type="entry name" value="Predicted protein"/>
    <property type="match status" value="1"/>
</dbReference>
<comment type="similarity">
    <text evidence="21">Belongs to the dus family. Dus3 subfamily.</text>
</comment>
<evidence type="ECO:0000256" key="6">
    <source>
        <dbReference type="ARBA" id="ARBA00022664"/>
    </source>
</evidence>
<dbReference type="SUPFAM" id="SSF51395">
    <property type="entry name" value="FMN-linked oxidoreductases"/>
    <property type="match status" value="1"/>
</dbReference>
<evidence type="ECO:0000259" key="23">
    <source>
        <dbReference type="PROSITE" id="PS50097"/>
    </source>
</evidence>
<evidence type="ECO:0000256" key="21">
    <source>
        <dbReference type="RuleBase" id="RU291113"/>
    </source>
</evidence>
<evidence type="ECO:0000256" key="1">
    <source>
        <dbReference type="ARBA" id="ARBA00001917"/>
    </source>
</evidence>
<dbReference type="EC" id="1.3.1.-" evidence="21"/>
<keyword evidence="7 21" id="KW-0819">tRNA processing</keyword>
<evidence type="ECO:0000256" key="18">
    <source>
        <dbReference type="ARBA" id="ARBA00049447"/>
    </source>
</evidence>
<dbReference type="PROSITE" id="PS50097">
    <property type="entry name" value="BTB"/>
    <property type="match status" value="1"/>
</dbReference>
<dbReference type="InterPro" id="IPR000210">
    <property type="entry name" value="BTB/POZ_dom"/>
</dbReference>
<dbReference type="SUPFAM" id="SSF54695">
    <property type="entry name" value="POZ domain"/>
    <property type="match status" value="1"/>
</dbReference>
<keyword evidence="10 20" id="KW-0863">Zinc-finger</keyword>
<keyword evidence="11 20" id="KW-0862">Zinc</keyword>
<dbReference type="PANTHER" id="PTHR45846">
    <property type="entry name" value="TRNA-DIHYDROURIDINE(47) SYNTHASE [NAD(P)(+)]-LIKE"/>
    <property type="match status" value="1"/>
</dbReference>
<evidence type="ECO:0000256" key="2">
    <source>
        <dbReference type="ARBA" id="ARBA00004496"/>
    </source>
</evidence>
<evidence type="ECO:0000256" key="15">
    <source>
        <dbReference type="ARBA" id="ARBA00045365"/>
    </source>
</evidence>
<comment type="catalytic activity">
    <reaction evidence="19">
        <text>5,6-dihydrouridine(47) in tRNA + NADP(+) = uridine(47) in tRNA + NADPH + H(+)</text>
        <dbReference type="Rhea" id="RHEA:53360"/>
        <dbReference type="Rhea" id="RHEA-COMP:13539"/>
        <dbReference type="Rhea" id="RHEA-COMP:13540"/>
        <dbReference type="ChEBI" id="CHEBI:15378"/>
        <dbReference type="ChEBI" id="CHEBI:57783"/>
        <dbReference type="ChEBI" id="CHEBI:58349"/>
        <dbReference type="ChEBI" id="CHEBI:65315"/>
        <dbReference type="ChEBI" id="CHEBI:74443"/>
        <dbReference type="EC" id="1.3.1.89"/>
    </reaction>
    <physiologicalReaction direction="right-to-left" evidence="19">
        <dbReference type="Rhea" id="RHEA:53362"/>
    </physiologicalReaction>
</comment>
<dbReference type="GO" id="GO:0008270">
    <property type="term" value="F:zinc ion binding"/>
    <property type="evidence" value="ECO:0007669"/>
    <property type="project" value="UniProtKB-KW"/>
</dbReference>
<dbReference type="GO" id="GO:0006397">
    <property type="term" value="P:mRNA processing"/>
    <property type="evidence" value="ECO:0007669"/>
    <property type="project" value="UniProtKB-KW"/>
</dbReference>
<keyword evidence="9" id="KW-0677">Repeat</keyword>
<dbReference type="InterPro" id="IPR035587">
    <property type="entry name" value="DUS-like_FMN-bd"/>
</dbReference>
<keyword evidence="3" id="KW-0963">Cytoplasm</keyword>
<evidence type="ECO:0000256" key="13">
    <source>
        <dbReference type="ARBA" id="ARBA00023002"/>
    </source>
</evidence>
<reference evidence="26" key="1">
    <citation type="journal article" date="2017" name="bioRxiv">
        <title>Comparative analysis of the genomes of Stylophora pistillata and Acropora digitifera provides evidence for extensive differences between species of corals.</title>
        <authorList>
            <person name="Voolstra C.R."/>
            <person name="Li Y."/>
            <person name="Liew Y.J."/>
            <person name="Baumgarten S."/>
            <person name="Zoccola D."/>
            <person name="Flot J.-F."/>
            <person name="Tambutte S."/>
            <person name="Allemand D."/>
            <person name="Aranda M."/>
        </authorList>
    </citation>
    <scope>NUCLEOTIDE SEQUENCE [LARGE SCALE GENOMIC DNA]</scope>
</reference>
<dbReference type="InterPro" id="IPR013785">
    <property type="entry name" value="Aldolase_TIM"/>
</dbReference>
<comment type="catalytic activity">
    <reaction evidence="16">
        <text>5,6-dihydrouridine(47) in tRNA + NAD(+) = uridine(47) in tRNA + NADH + H(+)</text>
        <dbReference type="Rhea" id="RHEA:53364"/>
        <dbReference type="Rhea" id="RHEA-COMP:13539"/>
        <dbReference type="Rhea" id="RHEA-COMP:13540"/>
        <dbReference type="ChEBI" id="CHEBI:15378"/>
        <dbReference type="ChEBI" id="CHEBI:57540"/>
        <dbReference type="ChEBI" id="CHEBI:57945"/>
        <dbReference type="ChEBI" id="CHEBI:65315"/>
        <dbReference type="ChEBI" id="CHEBI:74443"/>
        <dbReference type="EC" id="1.3.1.89"/>
    </reaction>
    <physiologicalReaction direction="right-to-left" evidence="16">
        <dbReference type="Rhea" id="RHEA:53366"/>
    </physiologicalReaction>
</comment>
<dbReference type="Pfam" id="PF07707">
    <property type="entry name" value="BACK"/>
    <property type="match status" value="1"/>
</dbReference>
<comment type="function">
    <text evidence="15">Catalyzes the synthesis of dihydrouridine, a modified base, in various RNAs, such as tRNAs, mRNAs and some long non-coding RNAs (lncRNAs). Mainly modifies the uridine in position 47 (U47) in the D-loop of most cytoplasmic tRNAs. Also able to mediate the formation of dihydrouridine in some mRNAs, thereby regulating their translation.</text>
</comment>
<dbReference type="InterPro" id="IPR011705">
    <property type="entry name" value="BACK"/>
</dbReference>
<organism evidence="25 26">
    <name type="scientific">Stylophora pistillata</name>
    <name type="common">Smooth cauliflower coral</name>
    <dbReference type="NCBI Taxonomy" id="50429"/>
    <lineage>
        <taxon>Eukaryota</taxon>
        <taxon>Metazoa</taxon>
        <taxon>Cnidaria</taxon>
        <taxon>Anthozoa</taxon>
        <taxon>Hexacorallia</taxon>
        <taxon>Scleractinia</taxon>
        <taxon>Astrocoeniina</taxon>
        <taxon>Pocilloporidae</taxon>
        <taxon>Stylophora</taxon>
    </lineage>
</organism>
<evidence type="ECO:0000256" key="7">
    <source>
        <dbReference type="ARBA" id="ARBA00022694"/>
    </source>
</evidence>
<evidence type="ECO:0000256" key="4">
    <source>
        <dbReference type="ARBA" id="ARBA00022630"/>
    </source>
</evidence>
<dbReference type="AlphaFoldDB" id="A0A2B4R9K1"/>
<feature type="zinc finger region" description="C3H1-type" evidence="20">
    <location>
        <begin position="526"/>
        <end position="554"/>
    </location>
</feature>
<evidence type="ECO:0000256" key="5">
    <source>
        <dbReference type="ARBA" id="ARBA00022643"/>
    </source>
</evidence>
<dbReference type="CDD" id="cd02801">
    <property type="entry name" value="DUS_like_FMN"/>
    <property type="match status" value="1"/>
</dbReference>
<keyword evidence="26" id="KW-1185">Reference proteome</keyword>
<keyword evidence="13 21" id="KW-0560">Oxidoreductase</keyword>
<evidence type="ECO:0000256" key="11">
    <source>
        <dbReference type="ARBA" id="ARBA00022833"/>
    </source>
</evidence>
<evidence type="ECO:0000256" key="22">
    <source>
        <dbReference type="SAM" id="MobiDB-lite"/>
    </source>
</evidence>
<comment type="caution">
    <text evidence="25">The sequence shown here is derived from an EMBL/GenBank/DDBJ whole genome shotgun (WGS) entry which is preliminary data.</text>
</comment>
<feature type="region of interest" description="Disordered" evidence="22">
    <location>
        <begin position="1216"/>
        <end position="1235"/>
    </location>
</feature>
<feature type="domain" description="C3H1-type" evidence="24">
    <location>
        <begin position="526"/>
        <end position="554"/>
    </location>
</feature>
<evidence type="ECO:0000313" key="25">
    <source>
        <dbReference type="EMBL" id="PFX15024.1"/>
    </source>
</evidence>
<dbReference type="SMART" id="SM00225">
    <property type="entry name" value="BTB"/>
    <property type="match status" value="1"/>
</dbReference>
<dbReference type="InterPro" id="IPR038648">
    <property type="entry name" value="PHR_sf"/>
</dbReference>
<dbReference type="STRING" id="50429.A0A2B4R9K1"/>
<proteinExistence type="inferred from homology"/>
<dbReference type="InterPro" id="IPR011333">
    <property type="entry name" value="SKP1/BTB/POZ_sf"/>
</dbReference>
<dbReference type="Gene3D" id="1.25.40.420">
    <property type="match status" value="1"/>
</dbReference>
<evidence type="ECO:0000256" key="8">
    <source>
        <dbReference type="ARBA" id="ARBA00022723"/>
    </source>
</evidence>
<dbReference type="GO" id="GO:0106414">
    <property type="term" value="F:mRNA dihydrouridine synthase activity"/>
    <property type="evidence" value="ECO:0007669"/>
    <property type="project" value="RHEA"/>
</dbReference>
<evidence type="ECO:0000256" key="19">
    <source>
        <dbReference type="ARBA" id="ARBA00049513"/>
    </source>
</evidence>
<dbReference type="Proteomes" id="UP000225706">
    <property type="component" value="Unassembled WGS sequence"/>
</dbReference>
<dbReference type="GO" id="GO:0003723">
    <property type="term" value="F:RNA binding"/>
    <property type="evidence" value="ECO:0007669"/>
    <property type="project" value="TreeGrafter"/>
</dbReference>
<comment type="catalytic activity">
    <reaction evidence="17">
        <text>a 5,6-dihydrouridine in mRNA + NAD(+) = a uridine in mRNA + NADH + H(+)</text>
        <dbReference type="Rhea" id="RHEA:69851"/>
        <dbReference type="Rhea" id="RHEA-COMP:14658"/>
        <dbReference type="Rhea" id="RHEA-COMP:17789"/>
        <dbReference type="ChEBI" id="CHEBI:15378"/>
        <dbReference type="ChEBI" id="CHEBI:57540"/>
        <dbReference type="ChEBI" id="CHEBI:57945"/>
        <dbReference type="ChEBI" id="CHEBI:65315"/>
        <dbReference type="ChEBI" id="CHEBI:74443"/>
    </reaction>
    <physiologicalReaction direction="right-to-left" evidence="17">
        <dbReference type="Rhea" id="RHEA:69853"/>
    </physiologicalReaction>
</comment>
<evidence type="ECO:0000256" key="20">
    <source>
        <dbReference type="PROSITE-ProRule" id="PRU00723"/>
    </source>
</evidence>
<evidence type="ECO:0000313" key="26">
    <source>
        <dbReference type="Proteomes" id="UP000225706"/>
    </source>
</evidence>
<comment type="catalytic activity">
    <reaction evidence="18">
        <text>a 5,6-dihydrouridine in mRNA + NADP(+) = a uridine in mRNA + NADPH + H(+)</text>
        <dbReference type="Rhea" id="RHEA:69855"/>
        <dbReference type="Rhea" id="RHEA-COMP:14658"/>
        <dbReference type="Rhea" id="RHEA-COMP:17789"/>
        <dbReference type="ChEBI" id="CHEBI:15378"/>
        <dbReference type="ChEBI" id="CHEBI:57783"/>
        <dbReference type="ChEBI" id="CHEBI:58349"/>
        <dbReference type="ChEBI" id="CHEBI:65315"/>
        <dbReference type="ChEBI" id="CHEBI:74443"/>
    </reaction>
    <physiologicalReaction direction="right-to-left" evidence="18">
        <dbReference type="Rhea" id="RHEA:69857"/>
    </physiologicalReaction>
</comment>
<dbReference type="FunFam" id="3.20.20.70:FF:000067">
    <property type="entry name" value="tRNA-dihydrouridine(47) synthase [NAD(P)(+)]"/>
    <property type="match status" value="1"/>
</dbReference>
<keyword evidence="14" id="KW-0520">NAD</keyword>
<dbReference type="Pfam" id="PF08005">
    <property type="entry name" value="PHR"/>
    <property type="match status" value="1"/>
</dbReference>
<dbReference type="InterPro" id="IPR012983">
    <property type="entry name" value="PHR"/>
</dbReference>
<dbReference type="Gene3D" id="3.20.20.70">
    <property type="entry name" value="Aldolase class I"/>
    <property type="match status" value="1"/>
</dbReference>
<dbReference type="PROSITE" id="PS01136">
    <property type="entry name" value="UPF0034"/>
    <property type="match status" value="1"/>
</dbReference>
<dbReference type="Pfam" id="PF25585">
    <property type="entry name" value="zf-CCCH_DUS3L"/>
    <property type="match status" value="1"/>
</dbReference>
<evidence type="ECO:0000256" key="17">
    <source>
        <dbReference type="ARBA" id="ARBA00048342"/>
    </source>
</evidence>
<feature type="region of interest" description="Disordered" evidence="22">
    <location>
        <begin position="471"/>
        <end position="522"/>
    </location>
</feature>
<protein>
    <recommendedName>
        <fullName evidence="21">tRNA-dihydrouridine(47) synthase [NAD(P)(+)]</fullName>
        <ecNumber evidence="21">1.3.1.-</ecNumber>
    </recommendedName>
    <alternativeName>
        <fullName evidence="21">tRNA-dihydrouridine synthase 3</fullName>
    </alternativeName>
</protein>
<dbReference type="Gene3D" id="2.60.120.820">
    <property type="entry name" value="PHR domain"/>
    <property type="match status" value="1"/>
</dbReference>
<evidence type="ECO:0000256" key="14">
    <source>
        <dbReference type="ARBA" id="ARBA00023027"/>
    </source>
</evidence>
<keyword evidence="6" id="KW-0507">mRNA processing</keyword>
<name>A0A2B4R9K1_STYPI</name>
<feature type="compositionally biased region" description="Basic and acidic residues" evidence="22">
    <location>
        <begin position="476"/>
        <end position="494"/>
    </location>
</feature>
<dbReference type="GO" id="GO:0005737">
    <property type="term" value="C:cytoplasm"/>
    <property type="evidence" value="ECO:0007669"/>
    <property type="project" value="UniProtKB-SubCell"/>
</dbReference>
<feature type="compositionally biased region" description="Basic residues" evidence="22">
    <location>
        <begin position="508"/>
        <end position="522"/>
    </location>
</feature>
<comment type="cofactor">
    <cofactor evidence="1 21">
        <name>FMN</name>
        <dbReference type="ChEBI" id="CHEBI:58210"/>
    </cofactor>
</comment>
<dbReference type="Gene3D" id="3.30.710.10">
    <property type="entry name" value="Potassium Channel Kv1.1, Chain A"/>
    <property type="match status" value="1"/>
</dbReference>
<dbReference type="GO" id="GO:0102265">
    <property type="term" value="F:tRNA-dihydrouridine47 synthase activity"/>
    <property type="evidence" value="ECO:0007669"/>
    <property type="project" value="UniProtKB-EC"/>
</dbReference>
<evidence type="ECO:0000256" key="3">
    <source>
        <dbReference type="ARBA" id="ARBA00022490"/>
    </source>
</evidence>
<dbReference type="GO" id="GO:0050660">
    <property type="term" value="F:flavin adenine dinucleotide binding"/>
    <property type="evidence" value="ECO:0007669"/>
    <property type="project" value="UniProtKB-UniRule"/>
</dbReference>
<evidence type="ECO:0000256" key="9">
    <source>
        <dbReference type="ARBA" id="ARBA00022737"/>
    </source>
</evidence>
<accession>A0A2B4R9K1</accession>
<keyword evidence="5 21" id="KW-0288">FMN</keyword>
<dbReference type="InterPro" id="IPR000571">
    <property type="entry name" value="Znf_CCCH"/>
</dbReference>
<keyword evidence="8 20" id="KW-0479">Metal-binding</keyword>
<dbReference type="InterPro" id="IPR048777">
    <property type="entry name" value="CATIP_N"/>
</dbReference>
<dbReference type="PANTHER" id="PTHR45846:SF1">
    <property type="entry name" value="TRNA-DIHYDROURIDINE(47) SYNTHASE [NAD(P)(+)]-LIKE"/>
    <property type="match status" value="1"/>
</dbReference>
<comment type="subcellular location">
    <subcellularLocation>
        <location evidence="2">Cytoplasm</location>
    </subcellularLocation>
</comment>
<dbReference type="CDD" id="cd22973">
    <property type="entry name" value="DD_CATIP"/>
    <property type="match status" value="1"/>
</dbReference>
<dbReference type="OrthoDB" id="259935at2759"/>